<name>A0A5B7II60_PORTR</name>
<dbReference type="EMBL" id="VSRR010057583">
    <property type="protein sequence ID" value="MPC81656.1"/>
    <property type="molecule type" value="Genomic_DNA"/>
</dbReference>
<evidence type="ECO:0000313" key="2">
    <source>
        <dbReference type="EMBL" id="MPC81656.1"/>
    </source>
</evidence>
<reference evidence="2 3" key="1">
    <citation type="submission" date="2019-05" db="EMBL/GenBank/DDBJ databases">
        <title>Another draft genome of Portunus trituberculatus and its Hox gene families provides insights of decapod evolution.</title>
        <authorList>
            <person name="Jeong J.-H."/>
            <person name="Song I."/>
            <person name="Kim S."/>
            <person name="Choi T."/>
            <person name="Kim D."/>
            <person name="Ryu S."/>
            <person name="Kim W."/>
        </authorList>
    </citation>
    <scope>NUCLEOTIDE SEQUENCE [LARGE SCALE GENOMIC DNA]</scope>
    <source>
        <tissue evidence="2">Muscle</tissue>
    </source>
</reference>
<evidence type="ECO:0000313" key="3">
    <source>
        <dbReference type="Proteomes" id="UP000324222"/>
    </source>
</evidence>
<feature type="region of interest" description="Disordered" evidence="1">
    <location>
        <begin position="60"/>
        <end position="98"/>
    </location>
</feature>
<dbReference type="AlphaFoldDB" id="A0A5B7II60"/>
<gene>
    <name evidence="2" type="ORF">E2C01_076285</name>
</gene>
<organism evidence="2 3">
    <name type="scientific">Portunus trituberculatus</name>
    <name type="common">Swimming crab</name>
    <name type="synonym">Neptunus trituberculatus</name>
    <dbReference type="NCBI Taxonomy" id="210409"/>
    <lineage>
        <taxon>Eukaryota</taxon>
        <taxon>Metazoa</taxon>
        <taxon>Ecdysozoa</taxon>
        <taxon>Arthropoda</taxon>
        <taxon>Crustacea</taxon>
        <taxon>Multicrustacea</taxon>
        <taxon>Malacostraca</taxon>
        <taxon>Eumalacostraca</taxon>
        <taxon>Eucarida</taxon>
        <taxon>Decapoda</taxon>
        <taxon>Pleocyemata</taxon>
        <taxon>Brachyura</taxon>
        <taxon>Eubrachyura</taxon>
        <taxon>Portunoidea</taxon>
        <taxon>Portunidae</taxon>
        <taxon>Portuninae</taxon>
        <taxon>Portunus</taxon>
    </lineage>
</organism>
<dbReference type="Proteomes" id="UP000324222">
    <property type="component" value="Unassembled WGS sequence"/>
</dbReference>
<comment type="caution">
    <text evidence="2">The sequence shown here is derived from an EMBL/GenBank/DDBJ whole genome shotgun (WGS) entry which is preliminary data.</text>
</comment>
<feature type="compositionally biased region" description="Gly residues" evidence="1">
    <location>
        <begin position="83"/>
        <end position="94"/>
    </location>
</feature>
<evidence type="ECO:0000256" key="1">
    <source>
        <dbReference type="SAM" id="MobiDB-lite"/>
    </source>
</evidence>
<keyword evidence="3" id="KW-1185">Reference proteome</keyword>
<sequence length="132" mass="13598">MGPINTHLRCVVNRAARETAGRGHCAPFCEATTPSCSGGRHNTGGLLVLHMCPWLRRPTPGLPPQRGMQTAEEGGPTHAQAGAGPGLVGDGPGLGQSLAEAEGWPAHAGAETELGVILTGNFLSHLLLKQLL</sequence>
<protein>
    <submittedName>
        <fullName evidence="2">Uncharacterized protein</fullName>
    </submittedName>
</protein>
<proteinExistence type="predicted"/>
<accession>A0A5B7II60</accession>